<evidence type="ECO:0000256" key="1">
    <source>
        <dbReference type="ARBA" id="ARBA00004651"/>
    </source>
</evidence>
<dbReference type="PANTHER" id="PTHR43826:SF3">
    <property type="entry name" value="GLUCOSE-6-PHOSPHATE EXCHANGER SLC37A4"/>
    <property type="match status" value="1"/>
</dbReference>
<feature type="transmembrane region" description="Helical" evidence="5">
    <location>
        <begin position="140"/>
        <end position="164"/>
    </location>
</feature>
<dbReference type="EMBL" id="BSTI01000016">
    <property type="protein sequence ID" value="GLY69339.1"/>
    <property type="molecule type" value="Genomic_DNA"/>
</dbReference>
<evidence type="ECO:0000313" key="8">
    <source>
        <dbReference type="Proteomes" id="UP001165136"/>
    </source>
</evidence>
<gene>
    <name evidence="7" type="ORF">Atai01_59580</name>
</gene>
<proteinExistence type="predicted"/>
<dbReference type="Gene3D" id="1.20.1250.20">
    <property type="entry name" value="MFS general substrate transporter like domains"/>
    <property type="match status" value="2"/>
</dbReference>
<comment type="subcellular location">
    <subcellularLocation>
        <location evidence="1">Cell membrane</location>
        <topology evidence="1">Multi-pass membrane protein</topology>
    </subcellularLocation>
</comment>
<organism evidence="7 8">
    <name type="scientific">Amycolatopsis taiwanensis</name>
    <dbReference type="NCBI Taxonomy" id="342230"/>
    <lineage>
        <taxon>Bacteria</taxon>
        <taxon>Bacillati</taxon>
        <taxon>Actinomycetota</taxon>
        <taxon>Actinomycetes</taxon>
        <taxon>Pseudonocardiales</taxon>
        <taxon>Pseudonocardiaceae</taxon>
        <taxon>Amycolatopsis</taxon>
    </lineage>
</organism>
<name>A0A9W6VJB0_9PSEU</name>
<feature type="transmembrane region" description="Helical" evidence="5">
    <location>
        <begin position="85"/>
        <end position="104"/>
    </location>
</feature>
<dbReference type="InterPro" id="IPR020846">
    <property type="entry name" value="MFS_dom"/>
</dbReference>
<dbReference type="Proteomes" id="UP001165136">
    <property type="component" value="Unassembled WGS sequence"/>
</dbReference>
<feature type="transmembrane region" description="Helical" evidence="5">
    <location>
        <begin position="110"/>
        <end position="128"/>
    </location>
</feature>
<evidence type="ECO:0000256" key="4">
    <source>
        <dbReference type="ARBA" id="ARBA00023136"/>
    </source>
</evidence>
<keyword evidence="2 5" id="KW-0812">Transmembrane</keyword>
<feature type="transmembrane region" description="Helical" evidence="5">
    <location>
        <begin position="318"/>
        <end position="342"/>
    </location>
</feature>
<dbReference type="PROSITE" id="PS50850">
    <property type="entry name" value="MFS"/>
    <property type="match status" value="1"/>
</dbReference>
<feature type="transmembrane region" description="Helical" evidence="5">
    <location>
        <begin position="170"/>
        <end position="191"/>
    </location>
</feature>
<feature type="transmembrane region" description="Helical" evidence="5">
    <location>
        <begin position="354"/>
        <end position="380"/>
    </location>
</feature>
<dbReference type="SUPFAM" id="SSF103473">
    <property type="entry name" value="MFS general substrate transporter"/>
    <property type="match status" value="1"/>
</dbReference>
<dbReference type="GO" id="GO:0005886">
    <property type="term" value="C:plasma membrane"/>
    <property type="evidence" value="ECO:0007669"/>
    <property type="project" value="UniProtKB-SubCell"/>
</dbReference>
<feature type="domain" description="Major facilitator superfamily (MFS) profile" evidence="6">
    <location>
        <begin position="19"/>
        <end position="408"/>
    </location>
</feature>
<feature type="transmembrane region" description="Helical" evidence="5">
    <location>
        <begin position="386"/>
        <end position="406"/>
    </location>
</feature>
<accession>A0A9W6VJB0</accession>
<feature type="transmembrane region" description="Helical" evidence="5">
    <location>
        <begin position="48"/>
        <end position="69"/>
    </location>
</feature>
<evidence type="ECO:0000256" key="5">
    <source>
        <dbReference type="SAM" id="Phobius"/>
    </source>
</evidence>
<dbReference type="GO" id="GO:0061513">
    <property type="term" value="F:glucose 6-phosphate:phosphate antiporter activity"/>
    <property type="evidence" value="ECO:0007669"/>
    <property type="project" value="TreeGrafter"/>
</dbReference>
<dbReference type="AlphaFoldDB" id="A0A9W6VJB0"/>
<evidence type="ECO:0000256" key="3">
    <source>
        <dbReference type="ARBA" id="ARBA00022989"/>
    </source>
</evidence>
<reference evidence="7" key="1">
    <citation type="submission" date="2023-03" db="EMBL/GenBank/DDBJ databases">
        <title>Amycolatopsis taiwanensis NBRC 103393.</title>
        <authorList>
            <person name="Ichikawa N."/>
            <person name="Sato H."/>
            <person name="Tonouchi N."/>
        </authorList>
    </citation>
    <scope>NUCLEOTIDE SEQUENCE</scope>
    <source>
        <strain evidence="7">NBRC 103393</strain>
    </source>
</reference>
<feature type="transmembrane region" description="Helical" evidence="5">
    <location>
        <begin position="260"/>
        <end position="280"/>
    </location>
</feature>
<dbReference type="InterPro" id="IPR011701">
    <property type="entry name" value="MFS"/>
</dbReference>
<dbReference type="PANTHER" id="PTHR43826">
    <property type="entry name" value="GLUCOSE-6-PHOSPHATE EXCHANGER SLC37A4"/>
    <property type="match status" value="1"/>
</dbReference>
<dbReference type="InterPro" id="IPR051337">
    <property type="entry name" value="OPA_Antiporter"/>
</dbReference>
<dbReference type="RefSeq" id="WP_027944218.1">
    <property type="nucleotide sequence ID" value="NZ_BSTI01000016.1"/>
</dbReference>
<feature type="transmembrane region" description="Helical" evidence="5">
    <location>
        <begin position="17"/>
        <end position="36"/>
    </location>
</feature>
<keyword evidence="8" id="KW-1185">Reference proteome</keyword>
<evidence type="ECO:0000259" key="6">
    <source>
        <dbReference type="PROSITE" id="PS50850"/>
    </source>
</evidence>
<keyword evidence="3 5" id="KW-1133">Transmembrane helix</keyword>
<evidence type="ECO:0000313" key="7">
    <source>
        <dbReference type="EMBL" id="GLY69339.1"/>
    </source>
</evidence>
<comment type="caution">
    <text evidence="7">The sequence shown here is derived from an EMBL/GenBank/DDBJ whole genome shotgun (WGS) entry which is preliminary data.</text>
</comment>
<feature type="transmembrane region" description="Helical" evidence="5">
    <location>
        <begin position="227"/>
        <end position="248"/>
    </location>
</feature>
<dbReference type="InterPro" id="IPR036259">
    <property type="entry name" value="MFS_trans_sf"/>
</dbReference>
<protein>
    <submittedName>
        <fullName evidence="7">MFS transporter</fullName>
    </submittedName>
</protein>
<sequence length="442" mass="46794">MPPEQAPGIRKASRRSWLIWLTAATVYLLAVFHRTSLGVAGLQAADRFHVGAAALGTFTVLQVGVYAAMQIPTGVLVDRHGPRKILTVALVFLGLGQVLMAVATSYSLGLIARGVLGFGDALTFVSVLRLVALHFPGRQYAVVTSFTSAIGFVGNFAATVPLTLLLAGPGWVPTFLVTGLLTAAFAIFVSLRVRDTPAGRMVKPSRVDGRELARQVAGAWRVPGTRLGFWVHFATMFAPNTLTLLWGVPFLVQAQGLPTATASALLTVFVFGSLIGGPLIGSTISARPSWRMPLVCGYLGGAAGVWALLLAWPGTVPIAVLVPSFAFLSLGGPASMIGFALARDYNPLRRVGTATGVVNVGGFVATTITALAIGVLLQTFGGNFRIALLSVFAVLGFGTFRVLVWWRRARAEMFAAQARGEEIPFQVRRRSWDAPVPQTASA</sequence>
<evidence type="ECO:0000256" key="2">
    <source>
        <dbReference type="ARBA" id="ARBA00022692"/>
    </source>
</evidence>
<dbReference type="GO" id="GO:0035435">
    <property type="term" value="P:phosphate ion transmembrane transport"/>
    <property type="evidence" value="ECO:0007669"/>
    <property type="project" value="TreeGrafter"/>
</dbReference>
<dbReference type="Pfam" id="PF07690">
    <property type="entry name" value="MFS_1"/>
    <property type="match status" value="1"/>
</dbReference>
<keyword evidence="4 5" id="KW-0472">Membrane</keyword>
<feature type="transmembrane region" description="Helical" evidence="5">
    <location>
        <begin position="292"/>
        <end position="312"/>
    </location>
</feature>